<sequence>MQEDGSDAGSVVEVLPQEQITMLLNKQDFNDKVGQDTANLCCVLVSSTICRQCGIRRIPYPKAPPRNADGTVDEDGAEEEGEEAEGDEEEGGSEDGACNTGGASGGHFYRDFEEHLVRKAATAVQRRHVRFFHVCACAAEETCIDVLMAADPAFSVLNKKPTPHEIAQLHQTAHRQLYELLALLEVRSTPQMRFYLAGQPLRYSMMSSVAGGGAPAGVTAANDLIMATGANRVKWARVLENAVVVRNAVMRDYDAEEKEKARLARAAAKRLAREERRRQEAEEGEEEEEEDNE</sequence>
<evidence type="ECO:0000256" key="1">
    <source>
        <dbReference type="SAM" id="MobiDB-lite"/>
    </source>
</evidence>
<dbReference type="VEuPathDB" id="TriTrypDB:LpyrH10_05_2980"/>
<reference evidence="2 3" key="1">
    <citation type="submission" date="2015-07" db="EMBL/GenBank/DDBJ databases">
        <title>High-quality genome of monoxenous trypanosomatid Leptomonas pyrrhocoris.</title>
        <authorList>
            <person name="Flegontov P."/>
            <person name="Butenko A."/>
            <person name="Firsov S."/>
            <person name="Vlcek C."/>
            <person name="Logacheva M.D."/>
            <person name="Field M."/>
            <person name="Filatov D."/>
            <person name="Flegontova O."/>
            <person name="Gerasimov E."/>
            <person name="Jackson A.P."/>
            <person name="Kelly S."/>
            <person name="Opperdoes F."/>
            <person name="O'Reilly A."/>
            <person name="Votypka J."/>
            <person name="Yurchenko V."/>
            <person name="Lukes J."/>
        </authorList>
    </citation>
    <scope>NUCLEOTIDE SEQUENCE [LARGE SCALE GENOMIC DNA]</scope>
    <source>
        <strain evidence="2">H10</strain>
    </source>
</reference>
<dbReference type="OMA" id="CGIRRIP"/>
<proteinExistence type="predicted"/>
<feature type="region of interest" description="Disordered" evidence="1">
    <location>
        <begin position="264"/>
        <end position="293"/>
    </location>
</feature>
<protein>
    <submittedName>
        <fullName evidence="2">Uncharacterized protein</fullName>
    </submittedName>
</protein>
<dbReference type="AlphaFoldDB" id="A0A0M9G560"/>
<dbReference type="GeneID" id="26903729"/>
<name>A0A0M9G560_LEPPY</name>
<organism evidence="2 3">
    <name type="scientific">Leptomonas pyrrhocoris</name>
    <name type="common">Firebug parasite</name>
    <dbReference type="NCBI Taxonomy" id="157538"/>
    <lineage>
        <taxon>Eukaryota</taxon>
        <taxon>Discoba</taxon>
        <taxon>Euglenozoa</taxon>
        <taxon>Kinetoplastea</taxon>
        <taxon>Metakinetoplastina</taxon>
        <taxon>Trypanosomatida</taxon>
        <taxon>Trypanosomatidae</taxon>
        <taxon>Leishmaniinae</taxon>
        <taxon>Leptomonas</taxon>
    </lineage>
</organism>
<feature type="compositionally biased region" description="Acidic residues" evidence="1">
    <location>
        <begin position="282"/>
        <end position="293"/>
    </location>
</feature>
<keyword evidence="3" id="KW-1185">Reference proteome</keyword>
<feature type="compositionally biased region" description="Acidic residues" evidence="1">
    <location>
        <begin position="71"/>
        <end position="93"/>
    </location>
</feature>
<dbReference type="OrthoDB" id="277355at2759"/>
<evidence type="ECO:0000313" key="3">
    <source>
        <dbReference type="Proteomes" id="UP000037923"/>
    </source>
</evidence>
<feature type="region of interest" description="Disordered" evidence="1">
    <location>
        <begin position="62"/>
        <end position="100"/>
    </location>
</feature>
<dbReference type="Proteomes" id="UP000037923">
    <property type="component" value="Unassembled WGS sequence"/>
</dbReference>
<accession>A0A0M9G560</accession>
<comment type="caution">
    <text evidence="2">The sequence shown here is derived from an EMBL/GenBank/DDBJ whole genome shotgun (WGS) entry which is preliminary data.</text>
</comment>
<dbReference type="EMBL" id="LGTL01000005">
    <property type="protein sequence ID" value="KPA82349.1"/>
    <property type="molecule type" value="Genomic_DNA"/>
</dbReference>
<gene>
    <name evidence="2" type="ORF">ABB37_03438</name>
</gene>
<dbReference type="RefSeq" id="XP_015660788.1">
    <property type="nucleotide sequence ID" value="XM_015800781.1"/>
</dbReference>
<evidence type="ECO:0000313" key="2">
    <source>
        <dbReference type="EMBL" id="KPA82349.1"/>
    </source>
</evidence>
<feature type="compositionally biased region" description="Basic and acidic residues" evidence="1">
    <location>
        <begin position="271"/>
        <end position="281"/>
    </location>
</feature>